<evidence type="ECO:0000313" key="1">
    <source>
        <dbReference type="EMBL" id="MFB9329377.1"/>
    </source>
</evidence>
<gene>
    <name evidence="1" type="ORF">ACFFSY_25855</name>
</gene>
<evidence type="ECO:0000313" key="2">
    <source>
        <dbReference type="Proteomes" id="UP001589747"/>
    </source>
</evidence>
<dbReference type="Gene3D" id="3.40.1580.10">
    <property type="entry name" value="SMI1/KNR4-like"/>
    <property type="match status" value="1"/>
</dbReference>
<comment type="caution">
    <text evidence="1">The sequence shown here is derived from an EMBL/GenBank/DDBJ whole genome shotgun (WGS) entry which is preliminary data.</text>
</comment>
<dbReference type="RefSeq" id="WP_377499598.1">
    <property type="nucleotide sequence ID" value="NZ_JBHMDO010000042.1"/>
</dbReference>
<keyword evidence="2" id="KW-1185">Reference proteome</keyword>
<organism evidence="1 2">
    <name type="scientific">Paenibacillus aurantiacus</name>
    <dbReference type="NCBI Taxonomy" id="1936118"/>
    <lineage>
        <taxon>Bacteria</taxon>
        <taxon>Bacillati</taxon>
        <taxon>Bacillota</taxon>
        <taxon>Bacilli</taxon>
        <taxon>Bacillales</taxon>
        <taxon>Paenibacillaceae</taxon>
        <taxon>Paenibacillus</taxon>
    </lineage>
</organism>
<dbReference type="Pfam" id="PF14568">
    <property type="entry name" value="SUKH_6"/>
    <property type="match status" value="1"/>
</dbReference>
<accession>A0ABV5KZ76</accession>
<dbReference type="SUPFAM" id="SSF160631">
    <property type="entry name" value="SMI1/KNR4-like"/>
    <property type="match status" value="1"/>
</dbReference>
<protein>
    <submittedName>
        <fullName evidence="1">SMI1/KNR4 family protein</fullName>
    </submittedName>
</protein>
<sequence length="332" mass="36766">MEFKLADRRHYVKLRDCSELEAMFFEQLLQAEHIPYFRREPGAGGYMRVFMGSAPFPIELHVPADRYEEADELLAALSAEADWREELPGQEGDEAEVDGRDKAKRHPRYWRRGIGALFLLGLVAANPYSEHDGLNKLIGAGLDASEAVMSLVTMPYAELLDGPMTPTLSMPGESAGTDGEAPLLPPAPVPAIAGDPGEFPYPPAFLHMLEEGAEPGKVMQVVLPDGEGTLLLSGFLNFDRTSDDYLPVNHRMFVESRGFPDKLVPFAWDPFGEYYFFDYREEAGDNPPIVQVVESWEEGRYADGALMSGVTTMPIAASYEAFMAGLTEMTDE</sequence>
<name>A0ABV5KZ76_9BACL</name>
<dbReference type="Proteomes" id="UP001589747">
    <property type="component" value="Unassembled WGS sequence"/>
</dbReference>
<dbReference type="InterPro" id="IPR037883">
    <property type="entry name" value="Knr4/Smi1-like_sf"/>
</dbReference>
<reference evidence="1 2" key="1">
    <citation type="submission" date="2024-09" db="EMBL/GenBank/DDBJ databases">
        <authorList>
            <person name="Sun Q."/>
            <person name="Mori K."/>
        </authorList>
    </citation>
    <scope>NUCLEOTIDE SEQUENCE [LARGE SCALE GENOMIC DNA]</scope>
    <source>
        <strain evidence="1 2">TISTR 2452</strain>
    </source>
</reference>
<dbReference type="EMBL" id="JBHMDO010000042">
    <property type="protein sequence ID" value="MFB9329377.1"/>
    <property type="molecule type" value="Genomic_DNA"/>
</dbReference>
<proteinExistence type="predicted"/>